<dbReference type="InParanoid" id="Q2HF19"/>
<name>Q2HF19_CHAGB</name>
<evidence type="ECO:0000256" key="1">
    <source>
        <dbReference type="SAM" id="SignalP"/>
    </source>
</evidence>
<dbReference type="PANTHER" id="PTHR38847:SF1">
    <property type="entry name" value="PSEUDOURIDINE SYNTHASE RSUA_RLUA-LIKE DOMAIN-CONTAINING PROTEIN"/>
    <property type="match status" value="1"/>
</dbReference>
<protein>
    <recommendedName>
        <fullName evidence="4">Secreted protein</fullName>
    </recommendedName>
</protein>
<dbReference type="VEuPathDB" id="FungiDB:CHGG_01185"/>
<evidence type="ECO:0008006" key="4">
    <source>
        <dbReference type="Google" id="ProtNLM"/>
    </source>
</evidence>
<gene>
    <name evidence="2" type="ORF">CHGG_01185</name>
</gene>
<accession>Q2HF19</accession>
<organism evidence="2 3">
    <name type="scientific">Chaetomium globosum (strain ATCC 6205 / CBS 148.51 / DSM 1962 / NBRC 6347 / NRRL 1970)</name>
    <name type="common">Soil fungus</name>
    <dbReference type="NCBI Taxonomy" id="306901"/>
    <lineage>
        <taxon>Eukaryota</taxon>
        <taxon>Fungi</taxon>
        <taxon>Dikarya</taxon>
        <taxon>Ascomycota</taxon>
        <taxon>Pezizomycotina</taxon>
        <taxon>Sordariomycetes</taxon>
        <taxon>Sordariomycetidae</taxon>
        <taxon>Sordariales</taxon>
        <taxon>Chaetomiaceae</taxon>
        <taxon>Chaetomium</taxon>
    </lineage>
</organism>
<reference evidence="3" key="1">
    <citation type="journal article" date="2015" name="Genome Announc.">
        <title>Draft genome sequence of the cellulolytic fungus Chaetomium globosum.</title>
        <authorList>
            <person name="Cuomo C.A."/>
            <person name="Untereiner W.A."/>
            <person name="Ma L.-J."/>
            <person name="Grabherr M."/>
            <person name="Birren B.W."/>
        </authorList>
    </citation>
    <scope>NUCLEOTIDE SEQUENCE [LARGE SCALE GENOMIC DNA]</scope>
    <source>
        <strain evidence="3">ATCC 6205 / CBS 148.51 / DSM 1962 / NBRC 6347 / NRRL 1970</strain>
    </source>
</reference>
<keyword evidence="1" id="KW-0732">Signal</keyword>
<feature type="signal peptide" evidence="1">
    <location>
        <begin position="1"/>
        <end position="18"/>
    </location>
</feature>
<evidence type="ECO:0000313" key="3">
    <source>
        <dbReference type="Proteomes" id="UP000001056"/>
    </source>
</evidence>
<feature type="chain" id="PRO_5004208886" description="Secreted protein" evidence="1">
    <location>
        <begin position="19"/>
        <end position="194"/>
    </location>
</feature>
<dbReference type="STRING" id="306901.Q2HF19"/>
<proteinExistence type="predicted"/>
<dbReference type="RefSeq" id="XP_001220406.1">
    <property type="nucleotide sequence ID" value="XM_001220405.1"/>
</dbReference>
<dbReference type="HOGENOM" id="CLU_090711_0_0_1"/>
<dbReference type="Pfam" id="PF14273">
    <property type="entry name" value="DUF4360"/>
    <property type="match status" value="1"/>
</dbReference>
<dbReference type="eggNOG" id="ENOG502SV77">
    <property type="taxonomic scope" value="Eukaryota"/>
</dbReference>
<dbReference type="InterPro" id="IPR025649">
    <property type="entry name" value="DUF4360"/>
</dbReference>
<evidence type="ECO:0000313" key="2">
    <source>
        <dbReference type="EMBL" id="EAQ92950.1"/>
    </source>
</evidence>
<dbReference type="OMA" id="TANCQVH"/>
<dbReference type="Proteomes" id="UP000001056">
    <property type="component" value="Unassembled WGS sequence"/>
</dbReference>
<sequence>MGILSNILLLTAASAALADTAAPATPKITSITFSGNGCARDPKFSGGFNDPTVTFSSFAASLPGSSQTLNCQAHLQASGASPGWQVSLKTNVVKGRVLLTPGTSLTHYTTVFFSQDAARSDTISGTVSNNGDGTVNEGVTLVAKADASRVWSPCTGNDGYTGIMNINFRGALTGDGKAQFVADTEEWDLEWRRC</sequence>
<dbReference type="AlphaFoldDB" id="Q2HF19"/>
<dbReference type="PANTHER" id="PTHR38847">
    <property type="match status" value="1"/>
</dbReference>
<dbReference type="OrthoDB" id="3786236at2759"/>
<keyword evidence="3" id="KW-1185">Reference proteome</keyword>
<dbReference type="GeneID" id="4386328"/>
<dbReference type="EMBL" id="CH408029">
    <property type="protein sequence ID" value="EAQ92950.1"/>
    <property type="molecule type" value="Genomic_DNA"/>
</dbReference>